<comment type="caution">
    <text evidence="4">The sequence shown here is derived from an EMBL/GenBank/DDBJ whole genome shotgun (WGS) entry which is preliminary data.</text>
</comment>
<protein>
    <submittedName>
        <fullName evidence="4">Cystathionine gamma-synthase</fullName>
    </submittedName>
</protein>
<dbReference type="SUPFAM" id="SSF53383">
    <property type="entry name" value="PLP-dependent transferases"/>
    <property type="match status" value="1"/>
</dbReference>
<organism evidence="4 5">
    <name type="scientific">Prosthecobacter fusiformis</name>
    <dbReference type="NCBI Taxonomy" id="48464"/>
    <lineage>
        <taxon>Bacteria</taxon>
        <taxon>Pseudomonadati</taxon>
        <taxon>Verrucomicrobiota</taxon>
        <taxon>Verrucomicrobiia</taxon>
        <taxon>Verrucomicrobiales</taxon>
        <taxon>Verrucomicrobiaceae</taxon>
        <taxon>Prosthecobacter</taxon>
    </lineage>
</organism>
<evidence type="ECO:0000256" key="1">
    <source>
        <dbReference type="ARBA" id="ARBA00001933"/>
    </source>
</evidence>
<dbReference type="Gene3D" id="3.40.640.10">
    <property type="entry name" value="Type I PLP-dependent aspartate aminotransferase-like (Major domain)"/>
    <property type="match status" value="1"/>
</dbReference>
<dbReference type="GO" id="GO:0030170">
    <property type="term" value="F:pyridoxal phosphate binding"/>
    <property type="evidence" value="ECO:0007669"/>
    <property type="project" value="InterPro"/>
</dbReference>
<dbReference type="PANTHER" id="PTHR42699">
    <property type="match status" value="1"/>
</dbReference>
<evidence type="ECO:0000256" key="2">
    <source>
        <dbReference type="ARBA" id="ARBA00022898"/>
    </source>
</evidence>
<dbReference type="PANTHER" id="PTHR42699:SF1">
    <property type="entry name" value="CYSTATHIONINE GAMMA-SYNTHASE-RELATED"/>
    <property type="match status" value="1"/>
</dbReference>
<evidence type="ECO:0000256" key="3">
    <source>
        <dbReference type="RuleBase" id="RU362118"/>
    </source>
</evidence>
<dbReference type="InterPro" id="IPR015424">
    <property type="entry name" value="PyrdxlP-dep_Trfase"/>
</dbReference>
<keyword evidence="2 3" id="KW-0663">Pyridoxal phosphate</keyword>
<accession>A0A4R7S113</accession>
<name>A0A4R7S113_9BACT</name>
<dbReference type="Gene3D" id="3.90.1150.10">
    <property type="entry name" value="Aspartate Aminotransferase, domain 1"/>
    <property type="match status" value="1"/>
</dbReference>
<dbReference type="InterPro" id="IPR015422">
    <property type="entry name" value="PyrdxlP-dep_Trfase_small"/>
</dbReference>
<dbReference type="GO" id="GO:0003962">
    <property type="term" value="F:cystathionine gamma-synthase activity"/>
    <property type="evidence" value="ECO:0007669"/>
    <property type="project" value="TreeGrafter"/>
</dbReference>
<dbReference type="InterPro" id="IPR000277">
    <property type="entry name" value="Cys/Met-Metab_PyrdxlP-dep_enz"/>
</dbReference>
<reference evidence="4 5" key="1">
    <citation type="submission" date="2019-03" db="EMBL/GenBank/DDBJ databases">
        <title>Genomic Encyclopedia of Archaeal and Bacterial Type Strains, Phase II (KMG-II): from individual species to whole genera.</title>
        <authorList>
            <person name="Goeker M."/>
        </authorList>
    </citation>
    <scope>NUCLEOTIDE SEQUENCE [LARGE SCALE GENOMIC DNA]</scope>
    <source>
        <strain evidence="4 5">ATCC 25309</strain>
    </source>
</reference>
<sequence length="503" mass="55140">MLALPAMSDLLRHPLWQADSLGSPLPNNDFGVSVSLPLWSHVIGYEEGDQDIISKFRSGYPRFCCPPAVSALFAQAEKELGAPGERAIVFPRLSHAQRCLEFIARDGFSGRALEWRDQKLGVALFPADAYVNARRFWRFCGEVVSTRQATHVLGQTTGNVTEEAGKTASATIRQRLADLAGQQPEDVFLFPSGMAANFAVHRMLTSLFPGRKTVQLDFPYVDVLKLQETFGSGVYFLPMSQESEYGQLQILLSGEKIAGLFCEAPSNPLLRCVDLPRLLAIRSETQPQVPLIVDDTVSTAVNADACRVADVVTSSLTKSFSGAGDVLAGSVILNRASPHHAAFSSFLKQHADHELWCEDAVALEQNSRDFVSRVETMSRNALALAEYLAAHPKVECVWHASQQGGPGYESIRREGGSYGCLFSFLLKDAATTSPPFYDELRVCKGPSLGTDFTLVCPYTLLAHYTELDWAESCGVPRHLIRVSAGLEETADLIARFEEALNYV</sequence>
<dbReference type="Proteomes" id="UP000295662">
    <property type="component" value="Unassembled WGS sequence"/>
</dbReference>
<proteinExistence type="inferred from homology"/>
<dbReference type="EMBL" id="SOCA01000003">
    <property type="protein sequence ID" value="TDU70865.1"/>
    <property type="molecule type" value="Genomic_DNA"/>
</dbReference>
<dbReference type="OrthoDB" id="262490at2"/>
<comment type="similarity">
    <text evidence="3">Belongs to the trans-sulfuration enzymes family.</text>
</comment>
<dbReference type="GO" id="GO:0019346">
    <property type="term" value="P:transsulfuration"/>
    <property type="evidence" value="ECO:0007669"/>
    <property type="project" value="InterPro"/>
</dbReference>
<comment type="cofactor">
    <cofactor evidence="1 3">
        <name>pyridoxal 5'-phosphate</name>
        <dbReference type="ChEBI" id="CHEBI:597326"/>
    </cofactor>
</comment>
<dbReference type="Pfam" id="PF01053">
    <property type="entry name" value="Cys_Met_Meta_PP"/>
    <property type="match status" value="1"/>
</dbReference>
<dbReference type="InterPro" id="IPR015421">
    <property type="entry name" value="PyrdxlP-dep_Trfase_major"/>
</dbReference>
<dbReference type="AlphaFoldDB" id="A0A4R7S113"/>
<evidence type="ECO:0000313" key="4">
    <source>
        <dbReference type="EMBL" id="TDU70865.1"/>
    </source>
</evidence>
<keyword evidence="5" id="KW-1185">Reference proteome</keyword>
<evidence type="ECO:0000313" key="5">
    <source>
        <dbReference type="Proteomes" id="UP000295662"/>
    </source>
</evidence>
<gene>
    <name evidence="4" type="ORF">EI77_01983</name>
</gene>
<dbReference type="InterPro" id="IPR051750">
    <property type="entry name" value="Trans-sulfuration_enzymes"/>
</dbReference>